<name>A0ABP0FMY4_CLALP</name>
<feature type="transmembrane region" description="Helical" evidence="2">
    <location>
        <begin position="33"/>
        <end position="58"/>
    </location>
</feature>
<evidence type="ECO:0000256" key="2">
    <source>
        <dbReference type="SAM" id="Phobius"/>
    </source>
</evidence>
<keyword evidence="2" id="KW-1133">Transmembrane helix</keyword>
<proteinExistence type="predicted"/>
<keyword evidence="2" id="KW-0812">Transmembrane</keyword>
<gene>
    <name evidence="3" type="ORF">CVLEPA_LOCUS11231</name>
</gene>
<evidence type="ECO:0000313" key="4">
    <source>
        <dbReference type="Proteomes" id="UP001642483"/>
    </source>
</evidence>
<dbReference type="EMBL" id="CAWYQH010000079">
    <property type="protein sequence ID" value="CAK8681008.1"/>
    <property type="molecule type" value="Genomic_DNA"/>
</dbReference>
<accession>A0ABP0FMY4</accession>
<reference evidence="3 4" key="1">
    <citation type="submission" date="2024-02" db="EMBL/GenBank/DDBJ databases">
        <authorList>
            <person name="Daric V."/>
            <person name="Darras S."/>
        </authorList>
    </citation>
    <scope>NUCLEOTIDE SEQUENCE [LARGE SCALE GENOMIC DNA]</scope>
</reference>
<sequence>MAEMNVYENVQQQTKDSSHKKIDSSIKQSSTKLVVVVTSLALLVAVISLILSSIAMVLDNPHNLITLQNGMKITLSNWQPGFPMTTDPEADRVVMHVKFTDHENKGVSNRLPSIDIVVPLCSRAI</sequence>
<feature type="region of interest" description="Disordered" evidence="1">
    <location>
        <begin position="1"/>
        <end position="21"/>
    </location>
</feature>
<protein>
    <submittedName>
        <fullName evidence="3">Uncharacterized protein</fullName>
    </submittedName>
</protein>
<evidence type="ECO:0000256" key="1">
    <source>
        <dbReference type="SAM" id="MobiDB-lite"/>
    </source>
</evidence>
<evidence type="ECO:0000313" key="3">
    <source>
        <dbReference type="EMBL" id="CAK8681008.1"/>
    </source>
</evidence>
<comment type="caution">
    <text evidence="3">The sequence shown here is derived from an EMBL/GenBank/DDBJ whole genome shotgun (WGS) entry which is preliminary data.</text>
</comment>
<keyword evidence="2" id="KW-0472">Membrane</keyword>
<keyword evidence="4" id="KW-1185">Reference proteome</keyword>
<dbReference type="Proteomes" id="UP001642483">
    <property type="component" value="Unassembled WGS sequence"/>
</dbReference>
<organism evidence="3 4">
    <name type="scientific">Clavelina lepadiformis</name>
    <name type="common">Light-bulb sea squirt</name>
    <name type="synonym">Ascidia lepadiformis</name>
    <dbReference type="NCBI Taxonomy" id="159417"/>
    <lineage>
        <taxon>Eukaryota</taxon>
        <taxon>Metazoa</taxon>
        <taxon>Chordata</taxon>
        <taxon>Tunicata</taxon>
        <taxon>Ascidiacea</taxon>
        <taxon>Aplousobranchia</taxon>
        <taxon>Clavelinidae</taxon>
        <taxon>Clavelina</taxon>
    </lineage>
</organism>